<evidence type="ECO:0000256" key="3">
    <source>
        <dbReference type="ARBA" id="ARBA00022729"/>
    </source>
</evidence>
<dbReference type="Pfam" id="PF14322">
    <property type="entry name" value="SusD-like_3"/>
    <property type="match status" value="1"/>
</dbReference>
<comment type="similarity">
    <text evidence="2">Belongs to the SusD family.</text>
</comment>
<evidence type="ECO:0000259" key="8">
    <source>
        <dbReference type="Pfam" id="PF14322"/>
    </source>
</evidence>
<dbReference type="RefSeq" id="WP_344980828.1">
    <property type="nucleotide sequence ID" value="NZ_BAABFN010000020.1"/>
</dbReference>
<feature type="domain" description="RagB/SusD" evidence="7">
    <location>
        <begin position="351"/>
        <end position="460"/>
    </location>
</feature>
<evidence type="ECO:0000256" key="1">
    <source>
        <dbReference type="ARBA" id="ARBA00004442"/>
    </source>
</evidence>
<evidence type="ECO:0000256" key="4">
    <source>
        <dbReference type="ARBA" id="ARBA00023136"/>
    </source>
</evidence>
<feature type="domain" description="SusD-like N-terminal" evidence="8">
    <location>
        <begin position="76"/>
        <end position="216"/>
    </location>
</feature>
<evidence type="ECO:0000259" key="7">
    <source>
        <dbReference type="Pfam" id="PF07980"/>
    </source>
</evidence>
<dbReference type="InterPro" id="IPR012944">
    <property type="entry name" value="SusD_RagB_dom"/>
</dbReference>
<evidence type="ECO:0000313" key="10">
    <source>
        <dbReference type="Proteomes" id="UP001501207"/>
    </source>
</evidence>
<reference evidence="10" key="1">
    <citation type="journal article" date="2019" name="Int. J. Syst. Evol. Microbiol.">
        <title>The Global Catalogue of Microorganisms (GCM) 10K type strain sequencing project: providing services to taxonomists for standard genome sequencing and annotation.</title>
        <authorList>
            <consortium name="The Broad Institute Genomics Platform"/>
            <consortium name="The Broad Institute Genome Sequencing Center for Infectious Disease"/>
            <person name="Wu L."/>
            <person name="Ma J."/>
        </authorList>
    </citation>
    <scope>NUCLEOTIDE SEQUENCE [LARGE SCALE GENOMIC DNA]</scope>
    <source>
        <strain evidence="10">JCM 17664</strain>
    </source>
</reference>
<comment type="subcellular location">
    <subcellularLocation>
        <location evidence="1">Cell outer membrane</location>
    </subcellularLocation>
</comment>
<accession>A0ABP8G5K4</accession>
<keyword evidence="5" id="KW-0998">Cell outer membrane</keyword>
<name>A0ABP8G5K4_9BACT</name>
<organism evidence="9 10">
    <name type="scientific">Compostibacter hankyongensis</name>
    <dbReference type="NCBI Taxonomy" id="1007089"/>
    <lineage>
        <taxon>Bacteria</taxon>
        <taxon>Pseudomonadati</taxon>
        <taxon>Bacteroidota</taxon>
        <taxon>Chitinophagia</taxon>
        <taxon>Chitinophagales</taxon>
        <taxon>Chitinophagaceae</taxon>
        <taxon>Compostibacter</taxon>
    </lineage>
</organism>
<dbReference type="InterPro" id="IPR033985">
    <property type="entry name" value="SusD-like_N"/>
</dbReference>
<gene>
    <name evidence="9" type="ORF">GCM10023143_30140</name>
</gene>
<dbReference type="Pfam" id="PF07980">
    <property type="entry name" value="SusD_RagB"/>
    <property type="match status" value="1"/>
</dbReference>
<feature type="signal peptide" evidence="6">
    <location>
        <begin position="1"/>
        <end position="20"/>
    </location>
</feature>
<sequence>MKKITGFLLTILLLSCFSCKKFITEKPYSFLSPANYFEDGNDAYAALLGVYSGLGENSYYSRFMFLVPTLISDESVTITGDAASKQMDALSYSSTLSSFLTLWRAIYVDIMRANVVIGRVPGVPMDEALKKQYIAEAKFLRALNYFNLVRFWGEVPLVKDEVEKLEDAYVGRASVKDVYDFIIQDLEDAKAVLPDKNPDGRAGKGSVTALLAKVYLTRASSEAAQEGDYKKCADLCKEVIGMSAFHLMDDFQQAIGANHEFNPESLFEWNGDREIGGSFTSAAQFALPSGVYGLVPENATGESWFGGDRDFYNSISDQDYRKASTFITSGKDIDGNDLYYTSWPFPYPSPARKFINPESTTRSGYAFGTNYVVLRLADVYLMRAEALNEIGGPGTEDAYAMINAIRARARHGNGSSVSDYPADLSGLSQASFRDSVLEERKVELAYEGHRFFDLIRTKRLLSVLPKAKEKHYLLPIPNTEILLSKGKLTQNTGW</sequence>
<dbReference type="PROSITE" id="PS51257">
    <property type="entry name" value="PROKAR_LIPOPROTEIN"/>
    <property type="match status" value="1"/>
</dbReference>
<evidence type="ECO:0000256" key="5">
    <source>
        <dbReference type="ARBA" id="ARBA00023237"/>
    </source>
</evidence>
<dbReference type="SUPFAM" id="SSF48452">
    <property type="entry name" value="TPR-like"/>
    <property type="match status" value="1"/>
</dbReference>
<keyword evidence="4" id="KW-0472">Membrane</keyword>
<dbReference type="Gene3D" id="1.25.40.390">
    <property type="match status" value="1"/>
</dbReference>
<dbReference type="InterPro" id="IPR011990">
    <property type="entry name" value="TPR-like_helical_dom_sf"/>
</dbReference>
<feature type="chain" id="PRO_5046970207" evidence="6">
    <location>
        <begin position="21"/>
        <end position="494"/>
    </location>
</feature>
<comment type="caution">
    <text evidence="9">The sequence shown here is derived from an EMBL/GenBank/DDBJ whole genome shotgun (WGS) entry which is preliminary data.</text>
</comment>
<evidence type="ECO:0000256" key="6">
    <source>
        <dbReference type="SAM" id="SignalP"/>
    </source>
</evidence>
<keyword evidence="10" id="KW-1185">Reference proteome</keyword>
<dbReference type="CDD" id="cd08977">
    <property type="entry name" value="SusD"/>
    <property type="match status" value="1"/>
</dbReference>
<dbReference type="Proteomes" id="UP001501207">
    <property type="component" value="Unassembled WGS sequence"/>
</dbReference>
<evidence type="ECO:0000256" key="2">
    <source>
        <dbReference type="ARBA" id="ARBA00006275"/>
    </source>
</evidence>
<keyword evidence="3 6" id="KW-0732">Signal</keyword>
<proteinExistence type="inferred from homology"/>
<dbReference type="EMBL" id="BAABFN010000020">
    <property type="protein sequence ID" value="GAA4317827.1"/>
    <property type="molecule type" value="Genomic_DNA"/>
</dbReference>
<protein>
    <submittedName>
        <fullName evidence="9">RagB/SusD family nutrient uptake outer membrane protein</fullName>
    </submittedName>
</protein>
<evidence type="ECO:0000313" key="9">
    <source>
        <dbReference type="EMBL" id="GAA4317827.1"/>
    </source>
</evidence>